<dbReference type="GO" id="GO:0034246">
    <property type="term" value="F:mitochondrial transcription factor activity"/>
    <property type="evidence" value="ECO:0007669"/>
    <property type="project" value="TreeGrafter"/>
</dbReference>
<dbReference type="GO" id="GO:0005759">
    <property type="term" value="C:mitochondrial matrix"/>
    <property type="evidence" value="ECO:0007669"/>
    <property type="project" value="TreeGrafter"/>
</dbReference>
<dbReference type="PANTHER" id="PTHR11727:SF17">
    <property type="entry name" value="DIMETHYLADENOSINE TRANSFERASE 1, MITOCHONDRIAL"/>
    <property type="match status" value="1"/>
</dbReference>
<dbReference type="SUPFAM" id="SSF53335">
    <property type="entry name" value="S-adenosyl-L-methionine-dependent methyltransferases"/>
    <property type="match status" value="1"/>
</dbReference>
<dbReference type="OrthoDB" id="16079at2759"/>
<dbReference type="InterPro" id="IPR001737">
    <property type="entry name" value="KsgA/Erm"/>
</dbReference>
<comment type="subcellular location">
    <subcellularLocation>
        <location evidence="1">Mitochondrion</location>
    </subcellularLocation>
</comment>
<dbReference type="EMBL" id="JABAYA010000121">
    <property type="protein sequence ID" value="KAF7724394.1"/>
    <property type="molecule type" value="Genomic_DNA"/>
</dbReference>
<dbReference type="Proteomes" id="UP000605846">
    <property type="component" value="Unassembled WGS sequence"/>
</dbReference>
<keyword evidence="2 7" id="KW-0489">Methyltransferase</keyword>
<evidence type="ECO:0000256" key="1">
    <source>
        <dbReference type="ARBA" id="ARBA00004173"/>
    </source>
</evidence>
<evidence type="ECO:0000256" key="5">
    <source>
        <dbReference type="ARBA" id="ARBA00022884"/>
    </source>
</evidence>
<dbReference type="Pfam" id="PF00398">
    <property type="entry name" value="RrnaAD"/>
    <property type="match status" value="1"/>
</dbReference>
<dbReference type="PANTHER" id="PTHR11727">
    <property type="entry name" value="DIMETHYLADENOSINE TRANSFERASE"/>
    <property type="match status" value="1"/>
</dbReference>
<dbReference type="EC" id="2.1.1.-" evidence="8"/>
<dbReference type="InterPro" id="IPR023165">
    <property type="entry name" value="rRNA_Ade_diMease-like_C"/>
</dbReference>
<evidence type="ECO:0000256" key="2">
    <source>
        <dbReference type="ARBA" id="ARBA00022603"/>
    </source>
</evidence>
<keyword evidence="10" id="KW-1185">Reference proteome</keyword>
<feature type="binding site" evidence="7">
    <location>
        <position position="35"/>
    </location>
    <ligand>
        <name>S-adenosyl-L-methionine</name>
        <dbReference type="ChEBI" id="CHEBI:59789"/>
    </ligand>
</feature>
<proteinExistence type="inferred from homology"/>
<sequence length="325" mass="36446">MSAARRISVQVPKLAEWNKAFRLKGGSVKVPRCTLSNPTGAAQALAKLNIRNPQETTVVELYPGLGVWTAALFNANFKRIITLEPHAQYFQQVEQIAQQSNGVIEALKKDGYDWDTYVELKKPEYLGQLINTDWTEIHPNILFTGTLPKAAKGEQLLAQFATCIINKMAIHSMGRIQMALWIPDALYKKYQKFVAPPGSSARCKMGAVTEACAQVKVIATTNETCVYPNNEYHLVHITPFASKIIKSQWDVFEYVLKHLFVMQKQPLSKMIKTLGPGADIILGRLSFDPSIAIGQMTVKQIDEVAIKFDQWPLRPRVLFEDASIL</sequence>
<gene>
    <name evidence="9" type="primary">MTF1</name>
    <name evidence="9" type="ORF">EC973_001120</name>
</gene>
<keyword evidence="5 7" id="KW-0694">RNA-binding</keyword>
<name>A0A8H7BPL2_9FUNG</name>
<accession>A0A8H7BPL2</accession>
<feature type="binding site" evidence="7">
    <location>
        <position position="110"/>
    </location>
    <ligand>
        <name>S-adenosyl-L-methionine</name>
        <dbReference type="ChEBI" id="CHEBI:59789"/>
    </ligand>
</feature>
<keyword evidence="3 7" id="KW-0808">Transferase</keyword>
<dbReference type="AlphaFoldDB" id="A0A8H7BPL2"/>
<comment type="caution">
    <text evidence="9">The sequence shown here is derived from an EMBL/GenBank/DDBJ whole genome shotgun (WGS) entry which is preliminary data.</text>
</comment>
<dbReference type="GO" id="GO:0000179">
    <property type="term" value="F:rRNA (adenine-N6,N6-)-dimethyltransferase activity"/>
    <property type="evidence" value="ECO:0007669"/>
    <property type="project" value="UniProtKB-UniRule"/>
</dbReference>
<feature type="binding site" evidence="7">
    <location>
        <position position="84"/>
    </location>
    <ligand>
        <name>S-adenosyl-L-methionine</name>
        <dbReference type="ChEBI" id="CHEBI:59789"/>
    </ligand>
</feature>
<keyword evidence="8" id="KW-0698">rRNA processing</keyword>
<evidence type="ECO:0000256" key="3">
    <source>
        <dbReference type="ARBA" id="ARBA00022679"/>
    </source>
</evidence>
<dbReference type="InterPro" id="IPR029063">
    <property type="entry name" value="SAM-dependent_MTases_sf"/>
</dbReference>
<evidence type="ECO:0000256" key="7">
    <source>
        <dbReference type="PROSITE-ProRule" id="PRU01026"/>
    </source>
</evidence>
<dbReference type="GO" id="GO:0006391">
    <property type="term" value="P:transcription initiation at mitochondrial promoter"/>
    <property type="evidence" value="ECO:0007669"/>
    <property type="project" value="TreeGrafter"/>
</dbReference>
<evidence type="ECO:0000256" key="4">
    <source>
        <dbReference type="ARBA" id="ARBA00022691"/>
    </source>
</evidence>
<organism evidence="9 10">
    <name type="scientific">Apophysomyces ossiformis</name>
    <dbReference type="NCBI Taxonomy" id="679940"/>
    <lineage>
        <taxon>Eukaryota</taxon>
        <taxon>Fungi</taxon>
        <taxon>Fungi incertae sedis</taxon>
        <taxon>Mucoromycota</taxon>
        <taxon>Mucoromycotina</taxon>
        <taxon>Mucoromycetes</taxon>
        <taxon>Mucorales</taxon>
        <taxon>Mucorineae</taxon>
        <taxon>Mucoraceae</taxon>
        <taxon>Apophysomyces</taxon>
    </lineage>
</organism>
<keyword evidence="4 7" id="KW-0949">S-adenosyl-L-methionine</keyword>
<comment type="caution">
    <text evidence="7">Lacks conserved residue(s) required for the propagation of feature annotation.</text>
</comment>
<comment type="function">
    <text evidence="6">Mitochondrial transcription factor that confers selective promoter recognition on the core subunit of the yeast mitochondrial RNA polymerase. Interacts with DNA in a non-specific manner.</text>
</comment>
<evidence type="ECO:0000313" key="10">
    <source>
        <dbReference type="Proteomes" id="UP000605846"/>
    </source>
</evidence>
<dbReference type="GO" id="GO:0034245">
    <property type="term" value="C:mitochondrial DNA-directed RNA polymerase complex"/>
    <property type="evidence" value="ECO:0007669"/>
    <property type="project" value="TreeGrafter"/>
</dbReference>
<reference evidence="9" key="1">
    <citation type="submission" date="2020-01" db="EMBL/GenBank/DDBJ databases">
        <title>Genome Sequencing of Three Apophysomyces-Like Fungal Strains Confirms a Novel Fungal Genus in the Mucoromycota with divergent Burkholderia-like Endosymbiotic Bacteria.</title>
        <authorList>
            <person name="Stajich J.E."/>
            <person name="Macias A.M."/>
            <person name="Carter-House D."/>
            <person name="Lovett B."/>
            <person name="Kasson L.R."/>
            <person name="Berry K."/>
            <person name="Grigoriev I."/>
            <person name="Chang Y."/>
            <person name="Spatafora J."/>
            <person name="Kasson M.T."/>
        </authorList>
    </citation>
    <scope>NUCLEOTIDE SEQUENCE</scope>
    <source>
        <strain evidence="9">NRRL A-21654</strain>
    </source>
</reference>
<dbReference type="Gene3D" id="1.10.8.100">
    <property type="entry name" value="Ribosomal RNA adenine dimethylase-like, domain 2"/>
    <property type="match status" value="1"/>
</dbReference>
<dbReference type="GO" id="GO:0003723">
    <property type="term" value="F:RNA binding"/>
    <property type="evidence" value="ECO:0007669"/>
    <property type="project" value="UniProtKB-UniRule"/>
</dbReference>
<comment type="similarity">
    <text evidence="7 8">Belongs to the class I-like SAM-binding methyltransferase superfamily. rRNA adenine N(6)-methyltransferase family.</text>
</comment>
<evidence type="ECO:0000313" key="9">
    <source>
        <dbReference type="EMBL" id="KAF7724394.1"/>
    </source>
</evidence>
<protein>
    <recommendedName>
        <fullName evidence="8">rRNA adenine N(6)-methyltransferase</fullName>
        <ecNumber evidence="8">2.1.1.-</ecNumber>
    </recommendedName>
</protein>
<evidence type="ECO:0000256" key="6">
    <source>
        <dbReference type="ARBA" id="ARBA00024915"/>
    </source>
</evidence>
<dbReference type="PROSITE" id="PS51689">
    <property type="entry name" value="SAM_RNA_A_N6_MT"/>
    <property type="match status" value="1"/>
</dbReference>
<evidence type="ECO:0000256" key="8">
    <source>
        <dbReference type="RuleBase" id="RU362106"/>
    </source>
</evidence>
<dbReference type="Gene3D" id="3.40.50.150">
    <property type="entry name" value="Vaccinia Virus protein VP39"/>
    <property type="match status" value="1"/>
</dbReference>